<feature type="region of interest" description="Disordered" evidence="1">
    <location>
        <begin position="190"/>
        <end position="234"/>
    </location>
</feature>
<dbReference type="InterPro" id="IPR042566">
    <property type="entry name" value="L1_C"/>
</dbReference>
<reference evidence="2" key="1">
    <citation type="journal article" date="2022" name="bioRxiv">
        <title>Sequencing and chromosome-scale assembly of the giantPleurodeles waltlgenome.</title>
        <authorList>
            <person name="Brown T."/>
            <person name="Elewa A."/>
            <person name="Iarovenko S."/>
            <person name="Subramanian E."/>
            <person name="Araus A.J."/>
            <person name="Petzold A."/>
            <person name="Susuki M."/>
            <person name="Suzuki K.-i.T."/>
            <person name="Hayashi T."/>
            <person name="Toyoda A."/>
            <person name="Oliveira C."/>
            <person name="Osipova E."/>
            <person name="Leigh N.D."/>
            <person name="Simon A."/>
            <person name="Yun M.H."/>
        </authorList>
    </citation>
    <scope>NUCLEOTIDE SEQUENCE</scope>
    <source>
        <strain evidence="2">20211129_DDA</strain>
        <tissue evidence="2">Liver</tissue>
    </source>
</reference>
<evidence type="ECO:0000256" key="1">
    <source>
        <dbReference type="SAM" id="MobiDB-lite"/>
    </source>
</evidence>
<accession>A0AAV7SRR1</accession>
<sequence>MLLRSRITSILYQTETESFFSSAVSLWTWRTGAAGTTYASLASQSMLRGDVQAFLKETLPTLTGISFDPLLEFQRVHRLGPKRAVDSRCLHSIIACLLCHIQAQQLIFAACSQGPFRADGYEIHITADFSQETNERRKAFLSLCSRLRQLEVKYGLFEPARMWITKNGQCQDFYNSEDLRLYLDDLTPKSKATTPQTLPADVPQNSPDAMLLPTSSDTRSLGGTGIPQRGRDQSKYLRLHDNRDKVLLAVTHLTQQTDRDKSHSTLKPSSASA</sequence>
<dbReference type="AlphaFoldDB" id="A0AAV7SRR1"/>
<comment type="caution">
    <text evidence="2">The sequence shown here is derived from an EMBL/GenBank/DDBJ whole genome shotgun (WGS) entry which is preliminary data.</text>
</comment>
<gene>
    <name evidence="2" type="ORF">NDU88_007236</name>
</gene>
<protein>
    <submittedName>
        <fullName evidence="2">Uncharacterized protein</fullName>
    </submittedName>
</protein>
<keyword evidence="3" id="KW-1185">Reference proteome</keyword>
<proteinExistence type="predicted"/>
<dbReference type="Gene3D" id="3.30.250.20">
    <property type="entry name" value="L1 transposable element, C-terminal domain"/>
    <property type="match status" value="1"/>
</dbReference>
<dbReference type="Proteomes" id="UP001066276">
    <property type="component" value="Chromosome 4_2"/>
</dbReference>
<evidence type="ECO:0000313" key="2">
    <source>
        <dbReference type="EMBL" id="KAJ1166840.1"/>
    </source>
</evidence>
<name>A0AAV7SRR1_PLEWA</name>
<evidence type="ECO:0000313" key="3">
    <source>
        <dbReference type="Proteomes" id="UP001066276"/>
    </source>
</evidence>
<organism evidence="2 3">
    <name type="scientific">Pleurodeles waltl</name>
    <name type="common">Iberian ribbed newt</name>
    <dbReference type="NCBI Taxonomy" id="8319"/>
    <lineage>
        <taxon>Eukaryota</taxon>
        <taxon>Metazoa</taxon>
        <taxon>Chordata</taxon>
        <taxon>Craniata</taxon>
        <taxon>Vertebrata</taxon>
        <taxon>Euteleostomi</taxon>
        <taxon>Amphibia</taxon>
        <taxon>Batrachia</taxon>
        <taxon>Caudata</taxon>
        <taxon>Salamandroidea</taxon>
        <taxon>Salamandridae</taxon>
        <taxon>Pleurodelinae</taxon>
        <taxon>Pleurodeles</taxon>
    </lineage>
</organism>
<dbReference type="EMBL" id="JANPWB010000008">
    <property type="protein sequence ID" value="KAJ1166840.1"/>
    <property type="molecule type" value="Genomic_DNA"/>
</dbReference>
<feature type="compositionally biased region" description="Polar residues" evidence="1">
    <location>
        <begin position="190"/>
        <end position="221"/>
    </location>
</feature>